<reference evidence="10 11" key="1">
    <citation type="submission" date="2019-06" db="EMBL/GenBank/DDBJ databases">
        <title>Sequencing the genomes of 1000 actinobacteria strains.</title>
        <authorList>
            <person name="Klenk H.-P."/>
        </authorList>
    </citation>
    <scope>NUCLEOTIDE SEQUENCE [LARGE SCALE GENOMIC DNA]</scope>
    <source>
        <strain evidence="10 11">DSM 18607</strain>
    </source>
</reference>
<feature type="domain" description="ABC transmembrane type-1" evidence="9">
    <location>
        <begin position="99"/>
        <end position="291"/>
    </location>
</feature>
<keyword evidence="5 7" id="KW-1133">Transmembrane helix</keyword>
<dbReference type="Proteomes" id="UP000317893">
    <property type="component" value="Unassembled WGS sequence"/>
</dbReference>
<keyword evidence="3" id="KW-1003">Cell membrane</keyword>
<dbReference type="OrthoDB" id="3524874at2"/>
<keyword evidence="11" id="KW-1185">Reference proteome</keyword>
<comment type="subcellular location">
    <subcellularLocation>
        <location evidence="1 7">Cell membrane</location>
        <topology evidence="1 7">Multi-pass membrane protein</topology>
    </subcellularLocation>
</comment>
<feature type="compositionally biased region" description="Low complexity" evidence="8">
    <location>
        <begin position="14"/>
        <end position="25"/>
    </location>
</feature>
<dbReference type="PANTHER" id="PTHR43744">
    <property type="entry name" value="ABC TRANSPORTER PERMEASE PROTEIN MG189-RELATED-RELATED"/>
    <property type="match status" value="1"/>
</dbReference>
<comment type="similarity">
    <text evidence="7">Belongs to the binding-protein-dependent transport system permease family.</text>
</comment>
<name>A0A542DVJ8_9MICO</name>
<gene>
    <name evidence="10" type="ORF">FB458_0133</name>
</gene>
<dbReference type="CDD" id="cd06261">
    <property type="entry name" value="TM_PBP2"/>
    <property type="match status" value="1"/>
</dbReference>
<feature type="region of interest" description="Disordered" evidence="8">
    <location>
        <begin position="1"/>
        <end position="29"/>
    </location>
</feature>
<dbReference type="EMBL" id="VFMN01000001">
    <property type="protein sequence ID" value="TQJ07086.1"/>
    <property type="molecule type" value="Genomic_DNA"/>
</dbReference>
<evidence type="ECO:0000259" key="9">
    <source>
        <dbReference type="PROSITE" id="PS50928"/>
    </source>
</evidence>
<evidence type="ECO:0000256" key="5">
    <source>
        <dbReference type="ARBA" id="ARBA00022989"/>
    </source>
</evidence>
<comment type="caution">
    <text evidence="10">The sequence shown here is derived from an EMBL/GenBank/DDBJ whole genome shotgun (WGS) entry which is preliminary data.</text>
</comment>
<keyword evidence="2 7" id="KW-0813">Transport</keyword>
<organism evidence="10 11">
    <name type="scientific">Lapillicoccus jejuensis</name>
    <dbReference type="NCBI Taxonomy" id="402171"/>
    <lineage>
        <taxon>Bacteria</taxon>
        <taxon>Bacillati</taxon>
        <taxon>Actinomycetota</taxon>
        <taxon>Actinomycetes</taxon>
        <taxon>Micrococcales</taxon>
        <taxon>Intrasporangiaceae</taxon>
        <taxon>Lapillicoccus</taxon>
    </lineage>
</organism>
<dbReference type="Gene3D" id="1.10.3720.10">
    <property type="entry name" value="MetI-like"/>
    <property type="match status" value="1"/>
</dbReference>
<dbReference type="AlphaFoldDB" id="A0A542DVJ8"/>
<dbReference type="GO" id="GO:0005886">
    <property type="term" value="C:plasma membrane"/>
    <property type="evidence" value="ECO:0007669"/>
    <property type="project" value="UniProtKB-SubCell"/>
</dbReference>
<evidence type="ECO:0000256" key="1">
    <source>
        <dbReference type="ARBA" id="ARBA00004651"/>
    </source>
</evidence>
<evidence type="ECO:0000256" key="3">
    <source>
        <dbReference type="ARBA" id="ARBA00022475"/>
    </source>
</evidence>
<dbReference type="Pfam" id="PF00528">
    <property type="entry name" value="BPD_transp_1"/>
    <property type="match status" value="1"/>
</dbReference>
<evidence type="ECO:0000256" key="8">
    <source>
        <dbReference type="SAM" id="MobiDB-lite"/>
    </source>
</evidence>
<keyword evidence="10" id="KW-0762">Sugar transport</keyword>
<feature type="transmembrane region" description="Helical" evidence="7">
    <location>
        <begin position="209"/>
        <end position="230"/>
    </location>
</feature>
<proteinExistence type="inferred from homology"/>
<accession>A0A542DVJ8</accession>
<feature type="transmembrane region" description="Helical" evidence="7">
    <location>
        <begin position="95"/>
        <end position="116"/>
    </location>
</feature>
<evidence type="ECO:0000256" key="2">
    <source>
        <dbReference type="ARBA" id="ARBA00022448"/>
    </source>
</evidence>
<keyword evidence="4 7" id="KW-0812">Transmembrane</keyword>
<dbReference type="GO" id="GO:0055085">
    <property type="term" value="P:transmembrane transport"/>
    <property type="evidence" value="ECO:0007669"/>
    <property type="project" value="InterPro"/>
</dbReference>
<dbReference type="RefSeq" id="WP_141845869.1">
    <property type="nucleotide sequence ID" value="NZ_BAAAPR010000018.1"/>
</dbReference>
<evidence type="ECO:0000313" key="11">
    <source>
        <dbReference type="Proteomes" id="UP000317893"/>
    </source>
</evidence>
<evidence type="ECO:0000313" key="10">
    <source>
        <dbReference type="EMBL" id="TQJ07086.1"/>
    </source>
</evidence>
<evidence type="ECO:0000256" key="4">
    <source>
        <dbReference type="ARBA" id="ARBA00022692"/>
    </source>
</evidence>
<feature type="transmembrane region" description="Helical" evidence="7">
    <location>
        <begin position="137"/>
        <end position="158"/>
    </location>
</feature>
<feature type="transmembrane region" description="Helical" evidence="7">
    <location>
        <begin position="270"/>
        <end position="291"/>
    </location>
</feature>
<dbReference type="PROSITE" id="PS50928">
    <property type="entry name" value="ABC_TM1"/>
    <property type="match status" value="1"/>
</dbReference>
<dbReference type="PANTHER" id="PTHR43744:SF12">
    <property type="entry name" value="ABC TRANSPORTER PERMEASE PROTEIN MG189-RELATED"/>
    <property type="match status" value="1"/>
</dbReference>
<evidence type="ECO:0000256" key="7">
    <source>
        <dbReference type="RuleBase" id="RU363032"/>
    </source>
</evidence>
<protein>
    <submittedName>
        <fullName evidence="10">Multiple sugar transport system permease protein</fullName>
    </submittedName>
</protein>
<evidence type="ECO:0000256" key="6">
    <source>
        <dbReference type="ARBA" id="ARBA00023136"/>
    </source>
</evidence>
<feature type="transmembrane region" description="Helical" evidence="7">
    <location>
        <begin position="39"/>
        <end position="58"/>
    </location>
</feature>
<dbReference type="InterPro" id="IPR035906">
    <property type="entry name" value="MetI-like_sf"/>
</dbReference>
<feature type="transmembrane region" description="Helical" evidence="7">
    <location>
        <begin position="170"/>
        <end position="188"/>
    </location>
</feature>
<dbReference type="SUPFAM" id="SSF161098">
    <property type="entry name" value="MetI-like"/>
    <property type="match status" value="1"/>
</dbReference>
<keyword evidence="6 7" id="KW-0472">Membrane</keyword>
<sequence length="306" mass="32930">MSQTTSRTTPYGDPQDAGPAATRAAAPPPDEAKRRVGKIVGYVLLTLFALVYLFPFVIQVGTSFKTDPDATNSPLNPIPSAFTTQAYQQLFQQDFGLWFTNSVIVAVVVTAGRVFFDSLAGYALARLRFRGRQAISLGIIATMAVPGVVLLIPKFLIIKQLGIYDTYAGMIVPLLADAAGVFIMKQFFETIPVSLEEAAKLDGAGIFRTFWSVVLPVARPALITITILSFQSSWNELPHFLVSRQSPDLNTLTTGVAGLLTGALGAGNRYPLKLAAAVLMTIPVAVLFFVFQKRIIGGSLEGAVKE</sequence>
<dbReference type="InterPro" id="IPR000515">
    <property type="entry name" value="MetI-like"/>
</dbReference>